<dbReference type="Proteomes" id="UP001500542">
    <property type="component" value="Unassembled WGS sequence"/>
</dbReference>
<protein>
    <recommendedName>
        <fullName evidence="1">Aminoglycoside phosphotransferase domain-containing protein</fullName>
    </recommendedName>
</protein>
<dbReference type="Pfam" id="PF01636">
    <property type="entry name" value="APH"/>
    <property type="match status" value="1"/>
</dbReference>
<name>A0ABN1R5R6_9ACTN</name>
<proteinExistence type="predicted"/>
<dbReference type="InterPro" id="IPR002575">
    <property type="entry name" value="Aminoglycoside_PTrfase"/>
</dbReference>
<evidence type="ECO:0000259" key="1">
    <source>
        <dbReference type="Pfam" id="PF01636"/>
    </source>
</evidence>
<keyword evidence="3" id="KW-1185">Reference proteome</keyword>
<dbReference type="Gene3D" id="3.90.1200.10">
    <property type="match status" value="1"/>
</dbReference>
<dbReference type="RefSeq" id="WP_343976199.1">
    <property type="nucleotide sequence ID" value="NZ_BAAAHK010000013.1"/>
</dbReference>
<gene>
    <name evidence="2" type="ORF">GCM10009554_55150</name>
</gene>
<accession>A0ABN1R5R6</accession>
<feature type="domain" description="Aminoglycoside phosphotransferase" evidence="1">
    <location>
        <begin position="23"/>
        <end position="213"/>
    </location>
</feature>
<sequence>MTTPHTHRIDIAGEVVIKTYVDWARDEHLREWSALQLISAAKPHLVPTPIEFVAPTPQPSITMSRLPGEPLGGSLTAEQLRGLQAALTELWSIAPAGLEPVDYAAFVERVRRGNSSWEGSGIIVEAQLAAAEWLVGSAADELIEPVDAIVGHVDPNLANYLWDGSQVRIIDFEDAGQSDLAVELANLVEHIASRATDWTGFLAQFSVDAERFQDARRLYAIFWLTLLRPDGPSGHRNPAGTAELQAERVLGLLS</sequence>
<dbReference type="InterPro" id="IPR011009">
    <property type="entry name" value="Kinase-like_dom_sf"/>
</dbReference>
<dbReference type="EMBL" id="BAAAHK010000013">
    <property type="protein sequence ID" value="GAA0952301.1"/>
    <property type="molecule type" value="Genomic_DNA"/>
</dbReference>
<dbReference type="SUPFAM" id="SSF56112">
    <property type="entry name" value="Protein kinase-like (PK-like)"/>
    <property type="match status" value="1"/>
</dbReference>
<organism evidence="2 3">
    <name type="scientific">Kribbella koreensis</name>
    <dbReference type="NCBI Taxonomy" id="57909"/>
    <lineage>
        <taxon>Bacteria</taxon>
        <taxon>Bacillati</taxon>
        <taxon>Actinomycetota</taxon>
        <taxon>Actinomycetes</taxon>
        <taxon>Propionibacteriales</taxon>
        <taxon>Kribbellaceae</taxon>
        <taxon>Kribbella</taxon>
    </lineage>
</organism>
<evidence type="ECO:0000313" key="2">
    <source>
        <dbReference type="EMBL" id="GAA0952301.1"/>
    </source>
</evidence>
<reference evidence="2 3" key="1">
    <citation type="journal article" date="2019" name="Int. J. Syst. Evol. Microbiol.">
        <title>The Global Catalogue of Microorganisms (GCM) 10K type strain sequencing project: providing services to taxonomists for standard genome sequencing and annotation.</title>
        <authorList>
            <consortium name="The Broad Institute Genomics Platform"/>
            <consortium name="The Broad Institute Genome Sequencing Center for Infectious Disease"/>
            <person name="Wu L."/>
            <person name="Ma J."/>
        </authorList>
    </citation>
    <scope>NUCLEOTIDE SEQUENCE [LARGE SCALE GENOMIC DNA]</scope>
    <source>
        <strain evidence="2 3">JCM 10977</strain>
    </source>
</reference>
<evidence type="ECO:0000313" key="3">
    <source>
        <dbReference type="Proteomes" id="UP001500542"/>
    </source>
</evidence>
<comment type="caution">
    <text evidence="2">The sequence shown here is derived from an EMBL/GenBank/DDBJ whole genome shotgun (WGS) entry which is preliminary data.</text>
</comment>